<evidence type="ECO:0000313" key="2">
    <source>
        <dbReference type="EMBL" id="SSC68199.1"/>
    </source>
</evidence>
<dbReference type="OrthoDB" id="9795329at2"/>
<dbReference type="PANTHER" id="PTHR43968">
    <property type="match status" value="1"/>
</dbReference>
<dbReference type="InterPro" id="IPR036282">
    <property type="entry name" value="Glutathione-S-Trfase_C_sf"/>
</dbReference>
<dbReference type="InterPro" id="IPR050983">
    <property type="entry name" value="GST_Omega/HSP26"/>
</dbReference>
<dbReference type="CDD" id="cd03205">
    <property type="entry name" value="GST_C_6"/>
    <property type="match status" value="1"/>
</dbReference>
<evidence type="ECO:0000259" key="1">
    <source>
        <dbReference type="PROSITE" id="PS50404"/>
    </source>
</evidence>
<dbReference type="SUPFAM" id="SSF52833">
    <property type="entry name" value="Thioredoxin-like"/>
    <property type="match status" value="1"/>
</dbReference>
<dbReference type="Pfam" id="PF13410">
    <property type="entry name" value="GST_C_2"/>
    <property type="match status" value="1"/>
</dbReference>
<dbReference type="SFLD" id="SFLDS00019">
    <property type="entry name" value="Glutathione_Transferase_(cytos"/>
    <property type="match status" value="1"/>
</dbReference>
<dbReference type="Gene3D" id="1.20.1050.10">
    <property type="match status" value="1"/>
</dbReference>
<dbReference type="Pfam" id="PF13417">
    <property type="entry name" value="GST_N_3"/>
    <property type="match status" value="1"/>
</dbReference>
<dbReference type="InterPro" id="IPR004045">
    <property type="entry name" value="Glutathione_S-Trfase_N"/>
</dbReference>
<dbReference type="PANTHER" id="PTHR43968:SF6">
    <property type="entry name" value="GLUTATHIONE S-TRANSFERASE OMEGA"/>
    <property type="match status" value="1"/>
</dbReference>
<reference evidence="3" key="1">
    <citation type="submission" date="2018-07" db="EMBL/GenBank/DDBJ databases">
        <authorList>
            <person name="Peiro R."/>
            <person name="Begona"/>
            <person name="Cbmso G."/>
            <person name="Lopez M."/>
            <person name="Gonzalez S."/>
        </authorList>
    </citation>
    <scope>NUCLEOTIDE SEQUENCE [LARGE SCALE GENOMIC DNA]</scope>
</reference>
<proteinExistence type="predicted"/>
<keyword evidence="3" id="KW-1185">Reference proteome</keyword>
<protein>
    <recommendedName>
        <fullName evidence="1">GST N-terminal domain-containing protein</fullName>
    </recommendedName>
</protein>
<dbReference type="InterPro" id="IPR036249">
    <property type="entry name" value="Thioredoxin-like_sf"/>
</dbReference>
<dbReference type="GO" id="GO:0005737">
    <property type="term" value="C:cytoplasm"/>
    <property type="evidence" value="ECO:0007669"/>
    <property type="project" value="TreeGrafter"/>
</dbReference>
<dbReference type="Gene3D" id="3.40.30.10">
    <property type="entry name" value="Glutaredoxin"/>
    <property type="match status" value="1"/>
</dbReference>
<dbReference type="CDD" id="cd03049">
    <property type="entry name" value="GST_N_3"/>
    <property type="match status" value="1"/>
</dbReference>
<dbReference type="EMBL" id="UEYP01000006">
    <property type="protein sequence ID" value="SSC68199.1"/>
    <property type="molecule type" value="Genomic_DNA"/>
</dbReference>
<evidence type="ECO:0000313" key="3">
    <source>
        <dbReference type="Proteomes" id="UP000254764"/>
    </source>
</evidence>
<gene>
    <name evidence="2" type="ORF">RHIZ70_3907</name>
</gene>
<accession>A0A376AK82</accession>
<dbReference type="PROSITE" id="PS50404">
    <property type="entry name" value="GST_NTER"/>
    <property type="match status" value="1"/>
</dbReference>
<sequence>MKLLYSPTSPYSSKVRMAARYLDIAIEDVAVNTADEPPALIEANPLGKIPTLITDDGEAIFDSRAIMHYLHRTAKKRLYPKKHAKRTEAEVLEALCDGINDSLLAIVYEKRLRSPELQSPDAIRRQWEKVERGLDHLERHMPKFGKTLHGGHFALASLLGYLMLRFPGEWENGHTRLAAWPGKFADRFKPYAALKPQT</sequence>
<dbReference type="Proteomes" id="UP000254764">
    <property type="component" value="Unassembled WGS sequence"/>
</dbReference>
<dbReference type="InterPro" id="IPR040079">
    <property type="entry name" value="Glutathione_S-Trfase"/>
</dbReference>
<organism evidence="2 3">
    <name type="scientific">Ciceribacter selenitireducens ATCC BAA-1503</name>
    <dbReference type="NCBI Taxonomy" id="1336235"/>
    <lineage>
        <taxon>Bacteria</taxon>
        <taxon>Pseudomonadati</taxon>
        <taxon>Pseudomonadota</taxon>
        <taxon>Alphaproteobacteria</taxon>
        <taxon>Hyphomicrobiales</taxon>
        <taxon>Rhizobiaceae</taxon>
        <taxon>Ciceribacter</taxon>
    </lineage>
</organism>
<dbReference type="STRING" id="1336235.GCA_000518785_01235"/>
<dbReference type="RefSeq" id="WP_115670716.1">
    <property type="nucleotide sequence ID" value="NZ_UEYP01000006.1"/>
</dbReference>
<name>A0A376AK82_9HYPH</name>
<feature type="domain" description="GST N-terminal" evidence="1">
    <location>
        <begin position="1"/>
        <end position="78"/>
    </location>
</feature>
<dbReference type="SUPFAM" id="SSF47616">
    <property type="entry name" value="GST C-terminal domain-like"/>
    <property type="match status" value="1"/>
</dbReference>
<dbReference type="AlphaFoldDB" id="A0A376AK82"/>